<sequence length="140" mass="14943">MSLHKILKIVALLLSVAGIIFLAMIIVKGDQEVIDTGEGLDGFLYVAYITLAITVAFVLFFVIKGVFSGNIKNTLISIGAFLLIVIVSYALADGTPMQMRDVSLSASGAKWIDTGLYVFYILGILAIGAMVLSGVKKVIK</sequence>
<feature type="transmembrane region" description="Helical" evidence="1">
    <location>
        <begin position="75"/>
        <end position="92"/>
    </location>
</feature>
<evidence type="ECO:0000313" key="2">
    <source>
        <dbReference type="EMBL" id="SHI55081.1"/>
    </source>
</evidence>
<evidence type="ECO:0000256" key="1">
    <source>
        <dbReference type="SAM" id="Phobius"/>
    </source>
</evidence>
<dbReference type="STRING" id="797419.SAMN05216556_103114"/>
<dbReference type="Proteomes" id="UP000184172">
    <property type="component" value="Unassembled WGS sequence"/>
</dbReference>
<keyword evidence="1" id="KW-0812">Transmembrane</keyword>
<reference evidence="3" key="1">
    <citation type="submission" date="2016-11" db="EMBL/GenBank/DDBJ databases">
        <authorList>
            <person name="Varghese N."/>
            <person name="Submissions S."/>
        </authorList>
    </citation>
    <scope>NUCLEOTIDE SEQUENCE [LARGE SCALE GENOMIC DNA]</scope>
    <source>
        <strain evidence="3">DSM 26349</strain>
    </source>
</reference>
<name>A0A1M6C2P4_9FLAO</name>
<dbReference type="AlphaFoldDB" id="A0A1M6C2P4"/>
<keyword evidence="3" id="KW-1185">Reference proteome</keyword>
<organism evidence="2 3">
    <name type="scientific">Aequorivita viscosa</name>
    <dbReference type="NCBI Taxonomy" id="797419"/>
    <lineage>
        <taxon>Bacteria</taxon>
        <taxon>Pseudomonadati</taxon>
        <taxon>Bacteroidota</taxon>
        <taxon>Flavobacteriia</taxon>
        <taxon>Flavobacteriales</taxon>
        <taxon>Flavobacteriaceae</taxon>
        <taxon>Aequorivita</taxon>
    </lineage>
</organism>
<dbReference type="OrthoDB" id="1446429at2"/>
<keyword evidence="1" id="KW-0472">Membrane</keyword>
<feature type="transmembrane region" description="Helical" evidence="1">
    <location>
        <begin position="117"/>
        <end position="135"/>
    </location>
</feature>
<proteinExistence type="predicted"/>
<accession>A0A1M6C2P4</accession>
<evidence type="ECO:0000313" key="3">
    <source>
        <dbReference type="Proteomes" id="UP000184172"/>
    </source>
</evidence>
<protein>
    <submittedName>
        <fullName evidence="2">Uncharacterized protein</fullName>
    </submittedName>
</protein>
<gene>
    <name evidence="2" type="ORF">SAMN04487908_103114</name>
</gene>
<feature type="transmembrane region" description="Helical" evidence="1">
    <location>
        <begin position="7"/>
        <end position="27"/>
    </location>
</feature>
<dbReference type="RefSeq" id="WP_073214916.1">
    <property type="nucleotide sequence ID" value="NZ_FNNS01000003.1"/>
</dbReference>
<keyword evidence="1" id="KW-1133">Transmembrane helix</keyword>
<feature type="transmembrane region" description="Helical" evidence="1">
    <location>
        <begin position="42"/>
        <end position="63"/>
    </location>
</feature>
<dbReference type="EMBL" id="FQYV01000003">
    <property type="protein sequence ID" value="SHI55081.1"/>
    <property type="molecule type" value="Genomic_DNA"/>
</dbReference>